<evidence type="ECO:0000256" key="1">
    <source>
        <dbReference type="SAM" id="MobiDB-lite"/>
    </source>
</evidence>
<dbReference type="OrthoDB" id="5196233at2"/>
<evidence type="ECO:0000313" key="3">
    <source>
        <dbReference type="EMBL" id="TQL64458.1"/>
    </source>
</evidence>
<reference evidence="3 4" key="1">
    <citation type="submission" date="2019-06" db="EMBL/GenBank/DDBJ databases">
        <title>Sequencing the genomes of 1000 actinobacteria strains.</title>
        <authorList>
            <person name="Klenk H.-P."/>
        </authorList>
    </citation>
    <scope>NUCLEOTIDE SEQUENCE [LARGE SCALE GENOMIC DNA]</scope>
    <source>
        <strain evidence="3 4">DSM 4813</strain>
    </source>
</reference>
<evidence type="ECO:0000256" key="2">
    <source>
        <dbReference type="SAM" id="Phobius"/>
    </source>
</evidence>
<protein>
    <submittedName>
        <fullName evidence="3">Tfp pilus assembly protein PilN</fullName>
    </submittedName>
</protein>
<proteinExistence type="predicted"/>
<comment type="caution">
    <text evidence="3">The sequence shown here is derived from an EMBL/GenBank/DDBJ whole genome shotgun (WGS) entry which is preliminary data.</text>
</comment>
<dbReference type="EMBL" id="VFOS01000001">
    <property type="protein sequence ID" value="TQL64458.1"/>
    <property type="molecule type" value="Genomic_DNA"/>
</dbReference>
<accession>A0A542ZVR7</accession>
<feature type="transmembrane region" description="Helical" evidence="2">
    <location>
        <begin position="55"/>
        <end position="77"/>
    </location>
</feature>
<keyword evidence="2" id="KW-0812">Transmembrane</keyword>
<dbReference type="RefSeq" id="WP_142119429.1">
    <property type="nucleotide sequence ID" value="NZ_BAAASV010000003.1"/>
</dbReference>
<keyword evidence="4" id="KW-1185">Reference proteome</keyword>
<keyword evidence="2" id="KW-1133">Transmembrane helix</keyword>
<evidence type="ECO:0000313" key="4">
    <source>
        <dbReference type="Proteomes" id="UP000315389"/>
    </source>
</evidence>
<organism evidence="3 4">
    <name type="scientific">Rarobacter faecitabidus</name>
    <dbReference type="NCBI Taxonomy" id="13243"/>
    <lineage>
        <taxon>Bacteria</taxon>
        <taxon>Bacillati</taxon>
        <taxon>Actinomycetota</taxon>
        <taxon>Actinomycetes</taxon>
        <taxon>Micrococcales</taxon>
        <taxon>Rarobacteraceae</taxon>
        <taxon>Rarobacter</taxon>
    </lineage>
</organism>
<dbReference type="AlphaFoldDB" id="A0A542ZVR7"/>
<name>A0A542ZVR7_RARFA</name>
<dbReference type="Proteomes" id="UP000315389">
    <property type="component" value="Unassembled WGS sequence"/>
</dbReference>
<feature type="region of interest" description="Disordered" evidence="1">
    <location>
        <begin position="1"/>
        <end position="38"/>
    </location>
</feature>
<keyword evidence="2" id="KW-0472">Membrane</keyword>
<gene>
    <name evidence="3" type="ORF">FB461_0962</name>
</gene>
<sequence>MDLNMTIGKKKAASTPDSAAPAREPQRANPSGLPQIDLLPPEVRDGRRLSARRRVLIYCVLGVVAAVILAIAGTYLLKLNADNRLADAQDRSTQLVAEKKKYSEVTNVIKSINATKKVRDFSVVTEVGWADYIDAIAAQLPPGVTIDKFEVEQASPTSPAPDVSDPTLATGLGTISFSATSPTLPDASDWADALNIIPGLQDATILDSTLNEGGTAGGKGVANYTVSVTVQINERALAHREFKDREVGADTADAADSGEKK</sequence>